<dbReference type="Gene3D" id="3.90.1150.10">
    <property type="entry name" value="Aspartate Aminotransferase, domain 1"/>
    <property type="match status" value="1"/>
</dbReference>
<dbReference type="OrthoDB" id="9577at2157"/>
<sequence>MFTEGSAIVTIKTGLSYGREEEIHKKLAENGIAVSHRGVLGHYGIRASPHIYNTVEDVEVFLEELMASLKTFIST</sequence>
<gene>
    <name evidence="1" type="ORF">A3L09_02445</name>
</gene>
<dbReference type="InterPro" id="IPR015424">
    <property type="entry name" value="PyrdxlP-dep_Trfase"/>
</dbReference>
<dbReference type="SUPFAM" id="SSF53383">
    <property type="entry name" value="PLP-dependent transferases"/>
    <property type="match status" value="1"/>
</dbReference>
<keyword evidence="2" id="KW-1185">Reference proteome</keyword>
<evidence type="ECO:0000313" key="2">
    <source>
        <dbReference type="Proteomes" id="UP000250179"/>
    </source>
</evidence>
<dbReference type="KEGG" id="tprf:A3L09_02445"/>
<name>A0A2Z2MCB3_THEPR</name>
<proteinExistence type="predicted"/>
<dbReference type="Proteomes" id="UP000250179">
    <property type="component" value="Chromosome"/>
</dbReference>
<dbReference type="GeneID" id="33319234"/>
<dbReference type="EMBL" id="CP014862">
    <property type="protein sequence ID" value="ASJ02205.1"/>
    <property type="molecule type" value="Genomic_DNA"/>
</dbReference>
<evidence type="ECO:0008006" key="3">
    <source>
        <dbReference type="Google" id="ProtNLM"/>
    </source>
</evidence>
<evidence type="ECO:0000313" key="1">
    <source>
        <dbReference type="EMBL" id="ASJ02205.1"/>
    </source>
</evidence>
<accession>A0A2Z2MCB3</accession>
<dbReference type="InterPro" id="IPR015422">
    <property type="entry name" value="PyrdxlP-dep_Trfase_small"/>
</dbReference>
<organism evidence="1 2">
    <name type="scientific">Thermococcus profundus</name>
    <dbReference type="NCBI Taxonomy" id="49899"/>
    <lineage>
        <taxon>Archaea</taxon>
        <taxon>Methanobacteriati</taxon>
        <taxon>Methanobacteriota</taxon>
        <taxon>Thermococci</taxon>
        <taxon>Thermococcales</taxon>
        <taxon>Thermococcaceae</taxon>
        <taxon>Thermococcus</taxon>
    </lineage>
</organism>
<dbReference type="RefSeq" id="WP_198362283.1">
    <property type="nucleotide sequence ID" value="NZ_CP014862.1"/>
</dbReference>
<protein>
    <recommendedName>
        <fullName evidence="3">Aminotransferase class V domain-containing protein</fullName>
    </recommendedName>
</protein>
<reference evidence="1 2" key="1">
    <citation type="submission" date="2016-03" db="EMBL/GenBank/DDBJ databases">
        <title>Complete genome sequence of Thermococcus profundus strain DT5432.</title>
        <authorList>
            <person name="Oger P.M."/>
        </authorList>
    </citation>
    <scope>NUCLEOTIDE SEQUENCE [LARGE SCALE GENOMIC DNA]</scope>
    <source>
        <strain evidence="1 2">DT 5432</strain>
    </source>
</reference>
<dbReference type="AlphaFoldDB" id="A0A2Z2MCB3"/>